<dbReference type="Proteomes" id="UP000828941">
    <property type="component" value="Chromosome 2"/>
</dbReference>
<keyword evidence="2" id="KW-1185">Reference proteome</keyword>
<protein>
    <submittedName>
        <fullName evidence="1">Uncharacterized protein</fullName>
    </submittedName>
</protein>
<dbReference type="EMBL" id="CM039427">
    <property type="protein sequence ID" value="KAI4353039.1"/>
    <property type="molecule type" value="Genomic_DNA"/>
</dbReference>
<proteinExistence type="predicted"/>
<gene>
    <name evidence="1" type="ORF">L6164_002017</name>
</gene>
<evidence type="ECO:0000313" key="2">
    <source>
        <dbReference type="Proteomes" id="UP000828941"/>
    </source>
</evidence>
<evidence type="ECO:0000313" key="1">
    <source>
        <dbReference type="EMBL" id="KAI4353039.1"/>
    </source>
</evidence>
<name>A0ACB9PW25_BAUVA</name>
<accession>A0ACB9PW25</accession>
<sequence>MEEVLKLPRGKDMKEMMAGVKCLHRLSKVPKKNLISLEVASHIDCCIDFLKDNNLKVSQGTPQSLAFATMLSGEHFKIHFNALVLVVVDRLGDAKQPIRDATRRLLLTLMEVLLSIIACSKKSCDFS</sequence>
<reference evidence="1 2" key="1">
    <citation type="journal article" date="2022" name="DNA Res.">
        <title>Chromosomal-level genome assembly of the orchid tree Bauhinia variegata (Leguminosae; Cercidoideae) supports the allotetraploid origin hypothesis of Bauhinia.</title>
        <authorList>
            <person name="Zhong Y."/>
            <person name="Chen Y."/>
            <person name="Zheng D."/>
            <person name="Pang J."/>
            <person name="Liu Y."/>
            <person name="Luo S."/>
            <person name="Meng S."/>
            <person name="Qian L."/>
            <person name="Wei D."/>
            <person name="Dai S."/>
            <person name="Zhou R."/>
        </authorList>
    </citation>
    <scope>NUCLEOTIDE SEQUENCE [LARGE SCALE GENOMIC DNA]</scope>
    <source>
        <strain evidence="1">BV-YZ2020</strain>
    </source>
</reference>
<comment type="caution">
    <text evidence="1">The sequence shown here is derived from an EMBL/GenBank/DDBJ whole genome shotgun (WGS) entry which is preliminary data.</text>
</comment>
<organism evidence="1 2">
    <name type="scientific">Bauhinia variegata</name>
    <name type="common">Purple orchid tree</name>
    <name type="synonym">Phanera variegata</name>
    <dbReference type="NCBI Taxonomy" id="167791"/>
    <lineage>
        <taxon>Eukaryota</taxon>
        <taxon>Viridiplantae</taxon>
        <taxon>Streptophyta</taxon>
        <taxon>Embryophyta</taxon>
        <taxon>Tracheophyta</taxon>
        <taxon>Spermatophyta</taxon>
        <taxon>Magnoliopsida</taxon>
        <taxon>eudicotyledons</taxon>
        <taxon>Gunneridae</taxon>
        <taxon>Pentapetalae</taxon>
        <taxon>rosids</taxon>
        <taxon>fabids</taxon>
        <taxon>Fabales</taxon>
        <taxon>Fabaceae</taxon>
        <taxon>Cercidoideae</taxon>
        <taxon>Cercideae</taxon>
        <taxon>Bauhiniinae</taxon>
        <taxon>Bauhinia</taxon>
    </lineage>
</organism>